<gene>
    <name evidence="1" type="ORF">Metlim_1240</name>
</gene>
<organism evidence="1 2">
    <name type="scientific">Methanoplanus limicola DSM 2279</name>
    <dbReference type="NCBI Taxonomy" id="937775"/>
    <lineage>
        <taxon>Archaea</taxon>
        <taxon>Methanobacteriati</taxon>
        <taxon>Methanobacteriota</taxon>
        <taxon>Stenosarchaea group</taxon>
        <taxon>Methanomicrobia</taxon>
        <taxon>Methanomicrobiales</taxon>
        <taxon>Methanomicrobiaceae</taxon>
        <taxon>Methanoplanus</taxon>
    </lineage>
</organism>
<keyword evidence="2" id="KW-1185">Reference proteome</keyword>
<name>H1Z183_9EURY</name>
<dbReference type="InParanoid" id="H1Z183"/>
<evidence type="ECO:0000313" key="1">
    <source>
        <dbReference type="EMBL" id="EHQ35350.1"/>
    </source>
</evidence>
<proteinExistence type="predicted"/>
<sequence>MAEDVTKKCRLQVMIVSDREPALMNAIQNLRKRYTDAELLKEGLRCLAKREGLLTIANSEEATA</sequence>
<dbReference type="Proteomes" id="UP000005741">
    <property type="component" value="Chromosome"/>
</dbReference>
<reference evidence="1 2" key="1">
    <citation type="submission" date="2011-10" db="EMBL/GenBank/DDBJ databases">
        <title>The Improved High-Quality Draft genome of Methanoplanus limicola DSM 2279.</title>
        <authorList>
            <consortium name="US DOE Joint Genome Institute (JGI-PGF)"/>
            <person name="Lucas S."/>
            <person name="Copeland A."/>
            <person name="Lapidus A."/>
            <person name="Glavina del Rio T."/>
            <person name="Dalin E."/>
            <person name="Tice H."/>
            <person name="Bruce D."/>
            <person name="Goodwin L."/>
            <person name="Pitluck S."/>
            <person name="Peters L."/>
            <person name="Mikhailova N."/>
            <person name="Lu M."/>
            <person name="Kyrpides N."/>
            <person name="Mavromatis K."/>
            <person name="Ivanova N."/>
            <person name="Markowitz V."/>
            <person name="Cheng J.-F."/>
            <person name="Hugenholtz P."/>
            <person name="Woyke T."/>
            <person name="Wu D."/>
            <person name="Wirth R."/>
            <person name="Brambilla E.-M."/>
            <person name="Klenk H.-P."/>
            <person name="Eisen J.A."/>
        </authorList>
    </citation>
    <scope>NUCLEOTIDE SEQUENCE [LARGE SCALE GENOMIC DNA]</scope>
    <source>
        <strain evidence="1 2">DSM 2279</strain>
    </source>
</reference>
<accession>H1Z183</accession>
<protein>
    <submittedName>
        <fullName evidence="1">Uncharacterized protein</fullName>
    </submittedName>
</protein>
<dbReference type="EMBL" id="CM001436">
    <property type="protein sequence ID" value="EHQ35350.1"/>
    <property type="molecule type" value="Genomic_DNA"/>
</dbReference>
<dbReference type="STRING" id="937775.Metlim_1240"/>
<dbReference type="HOGENOM" id="CLU_2857111_0_0_2"/>
<evidence type="ECO:0000313" key="2">
    <source>
        <dbReference type="Proteomes" id="UP000005741"/>
    </source>
</evidence>
<dbReference type="AlphaFoldDB" id="H1Z183"/>